<sequence>MTTYTAEQLSTLESIRQVKARYSYLLDTKQWEAWGQLFTEDFRWATEGGLAVEGRAPFVEMVQSSIGTIATVHQFHAPVLEILSPTTATGLWPMFDYVGFPDTPIQGYGYYHETYRLTGDAWQISTQFLSRLRTDVTAGLASGIQTTISPLEVAREATAALPGLAT</sequence>
<evidence type="ECO:0000313" key="3">
    <source>
        <dbReference type="Proteomes" id="UP000198960"/>
    </source>
</evidence>
<dbReference type="SUPFAM" id="SSF54427">
    <property type="entry name" value="NTF2-like"/>
    <property type="match status" value="1"/>
</dbReference>
<dbReference type="InterPro" id="IPR037401">
    <property type="entry name" value="SnoaL-like"/>
</dbReference>
<dbReference type="EMBL" id="FOEE01000002">
    <property type="protein sequence ID" value="SEO60406.1"/>
    <property type="molecule type" value="Genomic_DNA"/>
</dbReference>
<name>A0A1H8R241_9ACTN</name>
<keyword evidence="3" id="KW-1185">Reference proteome</keyword>
<dbReference type="STRING" id="673521.SAMN05660991_00947"/>
<evidence type="ECO:0000259" key="1">
    <source>
        <dbReference type="Pfam" id="PF13577"/>
    </source>
</evidence>
<dbReference type="RefSeq" id="WP_170860968.1">
    <property type="nucleotide sequence ID" value="NZ_FOEE01000002.1"/>
</dbReference>
<accession>A0A1H8R241</accession>
<dbReference type="Pfam" id="PF13577">
    <property type="entry name" value="SnoaL_4"/>
    <property type="match status" value="1"/>
</dbReference>
<protein>
    <submittedName>
        <fullName evidence="2">SnoaL-like domain-containing protein</fullName>
    </submittedName>
</protein>
<dbReference type="Gene3D" id="3.10.450.50">
    <property type="match status" value="1"/>
</dbReference>
<evidence type="ECO:0000313" key="2">
    <source>
        <dbReference type="EMBL" id="SEO60406.1"/>
    </source>
</evidence>
<dbReference type="AlphaFoldDB" id="A0A1H8R241"/>
<organism evidence="2 3">
    <name type="scientific">Trujillonella endophytica</name>
    <dbReference type="NCBI Taxonomy" id="673521"/>
    <lineage>
        <taxon>Bacteria</taxon>
        <taxon>Bacillati</taxon>
        <taxon>Actinomycetota</taxon>
        <taxon>Actinomycetes</taxon>
        <taxon>Geodermatophilales</taxon>
        <taxon>Geodermatophilaceae</taxon>
        <taxon>Trujillonella</taxon>
    </lineage>
</organism>
<reference evidence="3" key="1">
    <citation type="submission" date="2016-10" db="EMBL/GenBank/DDBJ databases">
        <authorList>
            <person name="Varghese N."/>
            <person name="Submissions S."/>
        </authorList>
    </citation>
    <scope>NUCLEOTIDE SEQUENCE [LARGE SCALE GENOMIC DNA]</scope>
    <source>
        <strain evidence="3">DSM 45413</strain>
    </source>
</reference>
<proteinExistence type="predicted"/>
<dbReference type="InterPro" id="IPR032710">
    <property type="entry name" value="NTF2-like_dom_sf"/>
</dbReference>
<gene>
    <name evidence="2" type="ORF">SAMN05660991_00947</name>
</gene>
<dbReference type="Proteomes" id="UP000198960">
    <property type="component" value="Unassembled WGS sequence"/>
</dbReference>
<feature type="domain" description="SnoaL-like" evidence="1">
    <location>
        <begin position="8"/>
        <end position="125"/>
    </location>
</feature>